<feature type="region of interest" description="Disordered" evidence="1">
    <location>
        <begin position="19"/>
        <end position="63"/>
    </location>
</feature>
<feature type="region of interest" description="Disordered" evidence="1">
    <location>
        <begin position="1733"/>
        <end position="1762"/>
    </location>
</feature>
<gene>
    <name evidence="2" type="ORF">Vretimale_4507</name>
</gene>
<feature type="non-terminal residue" evidence="2">
    <location>
        <position position="1"/>
    </location>
</feature>
<feature type="region of interest" description="Disordered" evidence="1">
    <location>
        <begin position="1267"/>
        <end position="1572"/>
    </location>
</feature>
<feature type="compositionally biased region" description="Acidic residues" evidence="1">
    <location>
        <begin position="1040"/>
        <end position="1055"/>
    </location>
</feature>
<feature type="region of interest" description="Disordered" evidence="1">
    <location>
        <begin position="469"/>
        <end position="495"/>
    </location>
</feature>
<feature type="region of interest" description="Disordered" evidence="1">
    <location>
        <begin position="944"/>
        <end position="1108"/>
    </location>
</feature>
<feature type="region of interest" description="Disordered" evidence="1">
    <location>
        <begin position="172"/>
        <end position="201"/>
    </location>
</feature>
<feature type="compositionally biased region" description="Low complexity" evidence="1">
    <location>
        <begin position="1589"/>
        <end position="1603"/>
    </location>
</feature>
<feature type="compositionally biased region" description="Low complexity" evidence="1">
    <location>
        <begin position="1025"/>
        <end position="1039"/>
    </location>
</feature>
<feature type="compositionally biased region" description="Basic and acidic residues" evidence="1">
    <location>
        <begin position="1267"/>
        <end position="1289"/>
    </location>
</feature>
<feature type="compositionally biased region" description="Low complexity" evidence="1">
    <location>
        <begin position="985"/>
        <end position="1001"/>
    </location>
</feature>
<evidence type="ECO:0000313" key="2">
    <source>
        <dbReference type="EMBL" id="GIL99312.1"/>
    </source>
</evidence>
<sequence>MGGSRASVHMDGLHRWYRSVSGGPSSNDAIHVEQTGKLPWEESSDEEEAGSPATREMAAERHMQTAASGAVLNKDDAPGSPFASAVTAAHAAPAAPQRAMAAPAVEQLPLAGTVYSHQLQPVSLSPLQQKAADLCSPDSEQESPLAASGISTAMSRAEEVNGMNLTTCSASAAPAEPHGAVPEGPTMPATAPLRPRLATSDASSHVAGVSITITDADIARTGGMVPALLEIVRERFRQKGFHNLAHLAAAGVGASAAVEAASTPTSPALAGETLAERIVARVETFQTRKSEELAIALRPSLDLGSEGQAYARRGTVGMLAAGWFDHEPGLSDHPIEDAATLERYSIKQRTNGCSSEIVTGRRLHQSVSGAIPHAITAARPSSGGVSAPVVPTGTTRFVAPTIAISGIRQNGDGSRMPRSPPSNASASMVGGPQRVAPASPSSQLATAFGRGSLALQQAITSSSLAKPCVSTTSQSQLPGAPGPPPAGAPTPPQLASLFVPAGEHASTLPTDGSNQKAEQGTQTGMLPLEPEAAPDSLSGLPLGTAQEYFLSTTVPLSGQRTSTRGGAYDNDADKLLTPESPNICTAADFFRGAASRATTNNSTMGPPHRPLPGTSSTSPFATVAAAALVTGTLSRGGSSGGRTRSARESTMYSQAGPASRPRLQSASGRLSVSTGGVLGRGLGHMSSSSGRVMIDEEPVDMEALSSSRTTYAYPSRRPSAAAVAWGPGHTARVAFEDDRDSAAVSDGAGRRRALTREMLMRLARLGRESRHAFDTTTDEEHQRQEASWRARQNRSSTGQRSPRRRATVEDGGAADAHVGRRHGHGHQHGHLGSSAGASSGAVATGSRTHGSMTRQLAIVAGADAGGTCNSSPATAAAPGDLISLPPLSLDAPDMPEPCGGDTPACAVISPVARSRATGGSSLAAGSGSLSQLPHETVFIPPVNGWAQGRSRPEEPTCASFESSTAAPASASRGVVQSAGGNALEGAGPAARPRAGRQQGPRFSRGMIATEGGSHHRQPQRVYTPGTTNTTTSWSDSSGGDADDIEGDSVAGEEDGLTQRRGQQQVRSLYPHSRAASNKGGARAVGPRGKHGAGSTSTGQGASAAARGSFARHGMSVDWDSEGGLPSVPFDSFEVDIEGAETLDRDPSPLSLSRGAVSPSSAAASMLSQGRYVAAARAHRSVSEANSIKRLSSGALQPDDGDVLGVVDVANLGGGGQVAVAAADGSGGGGRDSSGRRVVTCRHHTRISSDRDGDGEVGIGLFCQDRREPSGRRSVKGGDVEAKPQAKRDLAAGSKDLSVPATHGLRQEGFGDLRLNVRSSQAEPASTSPKPSGSRIRQSLQRLLDIRSSAASSRQAQSASSVDSEQSAGAVPTPRRPPAAKVFPIHLGTNRRSAVAMKGAKVGRDRDHPSPSPSVTATAGGTTEADAAERDAPLRSAGDGLDMDTRGGDTASTPRWRQARPAPLEQQRRRRSSGSEASGADVPPEDPLALVSPNYTQDMAEEEYGWDVATGDADVDNLTSPRGRRTHTISTSGGAPARRLHKPPPPPLPYDPAEVPSASIDDACPNFTRELEQQEMLDAVSELLGSLSLAASESSPGGAEQEPSFSLEPRARTGAGTPSASASRRSSPSLISGSWRGSPPSGSSPREVIRRFAVEGSPQHALATPRSTTAGDAVSSSPTESRSGKASPSPGAEEAPHGMGGPSWLSALLTSPQLAPHKATAGAVVVAAAAAAQPHSDGGSTDDSHAPAKAVASQSPKHSSARDMRTALADLLAAMQPLASRSAAAAAIRPDLLTTNRMNVEEAPAANTLKSVATAAAAAPIAHALHPMRQSVGQPRERASAVVEDDLMASGRSSASSNPDPELRRLLLTAWSRWYLRKSLG</sequence>
<feature type="compositionally biased region" description="Basic and acidic residues" evidence="1">
    <location>
        <begin position="770"/>
        <end position="788"/>
    </location>
</feature>
<organism evidence="2 3">
    <name type="scientific">Volvox reticuliferus</name>
    <dbReference type="NCBI Taxonomy" id="1737510"/>
    <lineage>
        <taxon>Eukaryota</taxon>
        <taxon>Viridiplantae</taxon>
        <taxon>Chlorophyta</taxon>
        <taxon>core chlorophytes</taxon>
        <taxon>Chlorophyceae</taxon>
        <taxon>CS clade</taxon>
        <taxon>Chlamydomonadales</taxon>
        <taxon>Volvocaceae</taxon>
        <taxon>Volvox</taxon>
    </lineage>
</organism>
<evidence type="ECO:0000256" key="1">
    <source>
        <dbReference type="SAM" id="MobiDB-lite"/>
    </source>
</evidence>
<feature type="compositionally biased region" description="Polar residues" evidence="1">
    <location>
        <begin position="1316"/>
        <end position="1340"/>
    </location>
</feature>
<feature type="compositionally biased region" description="Low complexity" evidence="1">
    <location>
        <begin position="1611"/>
        <end position="1645"/>
    </location>
</feature>
<dbReference type="Proteomes" id="UP000722791">
    <property type="component" value="Unassembled WGS sequence"/>
</dbReference>
<feature type="region of interest" description="Disordered" evidence="1">
    <location>
        <begin position="405"/>
        <end position="442"/>
    </location>
</feature>
<evidence type="ECO:0000313" key="3">
    <source>
        <dbReference type="Proteomes" id="UP000722791"/>
    </source>
</evidence>
<feature type="region of interest" description="Disordered" evidence="1">
    <location>
        <begin position="632"/>
        <end position="668"/>
    </location>
</feature>
<reference evidence="2" key="1">
    <citation type="journal article" date="2021" name="Proc. Natl. Acad. Sci. U.S.A.">
        <title>Three genomes in the algal genus Volvox reveal the fate of a haploid sex-determining region after a transition to homothallism.</title>
        <authorList>
            <person name="Yamamoto K."/>
            <person name="Hamaji T."/>
            <person name="Kawai-Toyooka H."/>
            <person name="Matsuzaki R."/>
            <person name="Takahashi F."/>
            <person name="Nishimura Y."/>
            <person name="Kawachi M."/>
            <person name="Noguchi H."/>
            <person name="Minakuchi Y."/>
            <person name="Umen J.G."/>
            <person name="Toyoda A."/>
            <person name="Nozaki H."/>
        </authorList>
    </citation>
    <scope>NUCLEOTIDE SEQUENCE</scope>
    <source>
        <strain evidence="2">NIES-3785</strain>
    </source>
</reference>
<dbReference type="EMBL" id="BNCQ01000006">
    <property type="protein sequence ID" value="GIL99312.1"/>
    <property type="molecule type" value="Genomic_DNA"/>
</dbReference>
<feature type="compositionally biased region" description="Polar residues" evidence="1">
    <location>
        <begin position="1664"/>
        <end position="1685"/>
    </location>
</feature>
<comment type="caution">
    <text evidence="2">The sequence shown here is derived from an EMBL/GenBank/DDBJ whole genome shotgun (WGS) entry which is preliminary data.</text>
</comment>
<feature type="region of interest" description="Disordered" evidence="1">
    <location>
        <begin position="597"/>
        <end position="617"/>
    </location>
</feature>
<accession>A0A8J4DE21</accession>
<feature type="compositionally biased region" description="Low complexity" evidence="1">
    <location>
        <begin position="1415"/>
        <end position="1424"/>
    </location>
</feature>
<name>A0A8J4DE21_9CHLO</name>
<proteinExistence type="predicted"/>
<feature type="compositionally biased region" description="Low complexity" evidence="1">
    <location>
        <begin position="830"/>
        <end position="846"/>
    </location>
</feature>
<feature type="compositionally biased region" description="Pro residues" evidence="1">
    <location>
        <begin position="480"/>
        <end position="492"/>
    </location>
</feature>
<feature type="compositionally biased region" description="Basic residues" evidence="1">
    <location>
        <begin position="819"/>
        <end position="829"/>
    </location>
</feature>
<feature type="region of interest" description="Disordered" evidence="1">
    <location>
        <begin position="770"/>
        <end position="849"/>
    </location>
</feature>
<feature type="compositionally biased region" description="Low complexity" evidence="1">
    <location>
        <begin position="1346"/>
        <end position="1360"/>
    </location>
</feature>
<feature type="compositionally biased region" description="Low complexity" evidence="1">
    <location>
        <begin position="1092"/>
        <end position="1108"/>
    </location>
</feature>
<feature type="region of interest" description="Disordered" evidence="1">
    <location>
        <begin position="1589"/>
        <end position="1703"/>
    </location>
</feature>
<protein>
    <submittedName>
        <fullName evidence="2">Uncharacterized protein</fullName>
    </submittedName>
</protein>